<evidence type="ECO:0000313" key="1">
    <source>
        <dbReference type="EMBL" id="BCO26398.1"/>
    </source>
</evidence>
<organism evidence="1 2">
    <name type="scientific">Rhodoferax lithotrophicus</name>
    <dbReference type="NCBI Taxonomy" id="2798804"/>
    <lineage>
        <taxon>Bacteria</taxon>
        <taxon>Pseudomonadati</taxon>
        <taxon>Pseudomonadota</taxon>
        <taxon>Betaproteobacteria</taxon>
        <taxon>Burkholderiales</taxon>
        <taxon>Comamonadaceae</taxon>
        <taxon>Rhodoferax</taxon>
    </lineage>
</organism>
<protein>
    <submittedName>
        <fullName evidence="1">Uncharacterized protein</fullName>
    </submittedName>
</protein>
<dbReference type="EMBL" id="AP024238">
    <property type="protein sequence ID" value="BCO26398.1"/>
    <property type="molecule type" value="Genomic_DNA"/>
</dbReference>
<accession>A0ABN6D4E6</accession>
<proteinExistence type="predicted"/>
<keyword evidence="2" id="KW-1185">Reference proteome</keyword>
<gene>
    <name evidence="1" type="ORF">MIZ03_1280</name>
</gene>
<dbReference type="Proteomes" id="UP000824366">
    <property type="component" value="Chromosome"/>
</dbReference>
<reference evidence="1 2" key="1">
    <citation type="journal article" date="2021" name="Microbiol. Spectr.">
        <title>A Single Bacterium Capable of Oxidation and Reduction of Iron at Circumneutral pH.</title>
        <authorList>
            <person name="Kato S."/>
            <person name="Ohkuma M."/>
        </authorList>
    </citation>
    <scope>NUCLEOTIDE SEQUENCE [LARGE SCALE GENOMIC DNA]</scope>
    <source>
        <strain evidence="1 2">MIZ03</strain>
    </source>
</reference>
<evidence type="ECO:0000313" key="2">
    <source>
        <dbReference type="Proteomes" id="UP000824366"/>
    </source>
</evidence>
<sequence>MPQSASGVRFVSKFMKLDYPQAGIVFIQKRPHPNGKYKAIDIS</sequence>
<name>A0ABN6D4E6_9BURK</name>